<sequence>MERFRFQETGLFKTKPADLMQMFRGEPTGKAFSDLGTKSELVSIKLQKEAQQVLMNFEEPLKDYVRYVQSIKIKAESEEATIRFERIVKRMNEEIVRFQEEKTEEMGVAFHQFAKGQSRLANGVADAWRALLPKLEAASSSV</sequence>
<reference evidence="1" key="1">
    <citation type="submission" date="2019-12" db="EMBL/GenBank/DDBJ databases">
        <title>Genome sequencing and annotation of Brassica cretica.</title>
        <authorList>
            <person name="Studholme D.J."/>
            <person name="Sarris P."/>
        </authorList>
    </citation>
    <scope>NUCLEOTIDE SEQUENCE</scope>
    <source>
        <strain evidence="1">PFS-109/04</strain>
        <tissue evidence="1">Leaf</tissue>
    </source>
</reference>
<dbReference type="EMBL" id="QGKX02001290">
    <property type="protein sequence ID" value="KAF3541675.1"/>
    <property type="molecule type" value="Genomic_DNA"/>
</dbReference>
<proteinExistence type="predicted"/>
<protein>
    <recommendedName>
        <fullName evidence="3">Sorting nexin/Vps5-like C-terminal domain-containing protein</fullName>
    </recommendedName>
</protein>
<accession>A0A8S9QD11</accession>
<dbReference type="SUPFAM" id="SSF103657">
    <property type="entry name" value="BAR/IMD domain-like"/>
    <property type="match status" value="1"/>
</dbReference>
<dbReference type="Proteomes" id="UP000712600">
    <property type="component" value="Unassembled WGS sequence"/>
</dbReference>
<organism evidence="1 2">
    <name type="scientific">Brassica cretica</name>
    <name type="common">Mustard</name>
    <dbReference type="NCBI Taxonomy" id="69181"/>
    <lineage>
        <taxon>Eukaryota</taxon>
        <taxon>Viridiplantae</taxon>
        <taxon>Streptophyta</taxon>
        <taxon>Embryophyta</taxon>
        <taxon>Tracheophyta</taxon>
        <taxon>Spermatophyta</taxon>
        <taxon>Magnoliopsida</taxon>
        <taxon>eudicotyledons</taxon>
        <taxon>Gunneridae</taxon>
        <taxon>Pentapetalae</taxon>
        <taxon>rosids</taxon>
        <taxon>malvids</taxon>
        <taxon>Brassicales</taxon>
        <taxon>Brassicaceae</taxon>
        <taxon>Brassiceae</taxon>
        <taxon>Brassica</taxon>
    </lineage>
</organism>
<dbReference type="Gene3D" id="1.20.1270.60">
    <property type="entry name" value="Arfaptin homology (AH) domain/BAR domain"/>
    <property type="match status" value="2"/>
</dbReference>
<dbReference type="GO" id="GO:0005768">
    <property type="term" value="C:endosome"/>
    <property type="evidence" value="ECO:0007669"/>
    <property type="project" value="TreeGrafter"/>
</dbReference>
<evidence type="ECO:0000313" key="2">
    <source>
        <dbReference type="Proteomes" id="UP000712600"/>
    </source>
</evidence>
<evidence type="ECO:0000313" key="1">
    <source>
        <dbReference type="EMBL" id="KAF3541675.1"/>
    </source>
</evidence>
<evidence type="ECO:0008006" key="3">
    <source>
        <dbReference type="Google" id="ProtNLM"/>
    </source>
</evidence>
<gene>
    <name evidence="1" type="ORF">F2Q69_00018462</name>
</gene>
<comment type="caution">
    <text evidence="1">The sequence shown here is derived from an EMBL/GenBank/DDBJ whole genome shotgun (WGS) entry which is preliminary data.</text>
</comment>
<name>A0A8S9QD11_BRACR</name>
<dbReference type="AlphaFoldDB" id="A0A8S9QD11"/>
<dbReference type="PANTHER" id="PTHR10555">
    <property type="entry name" value="SORTING NEXIN"/>
    <property type="match status" value="1"/>
</dbReference>
<dbReference type="PANTHER" id="PTHR10555:SF170">
    <property type="entry name" value="FI18122P1"/>
    <property type="match status" value="1"/>
</dbReference>
<dbReference type="GO" id="GO:0035091">
    <property type="term" value="F:phosphatidylinositol binding"/>
    <property type="evidence" value="ECO:0007669"/>
    <property type="project" value="TreeGrafter"/>
</dbReference>
<dbReference type="InterPro" id="IPR027267">
    <property type="entry name" value="AH/BAR_dom_sf"/>
</dbReference>